<organism evidence="1 2">
    <name type="scientific">Ramlibacter aquaticus</name>
    <dbReference type="NCBI Taxonomy" id="2780094"/>
    <lineage>
        <taxon>Bacteria</taxon>
        <taxon>Pseudomonadati</taxon>
        <taxon>Pseudomonadota</taxon>
        <taxon>Betaproteobacteria</taxon>
        <taxon>Burkholderiales</taxon>
        <taxon>Comamonadaceae</taxon>
        <taxon>Ramlibacter</taxon>
    </lineage>
</organism>
<proteinExistence type="predicted"/>
<keyword evidence="2" id="KW-1185">Reference proteome</keyword>
<accession>A0ABR9SCM3</accession>
<dbReference type="RefSeq" id="WP_193779649.1">
    <property type="nucleotide sequence ID" value="NZ_JADDOJ010000016.1"/>
</dbReference>
<evidence type="ECO:0000313" key="1">
    <source>
        <dbReference type="EMBL" id="MBE7940105.1"/>
    </source>
</evidence>
<protein>
    <submittedName>
        <fullName evidence="1">Uncharacterized protein</fullName>
    </submittedName>
</protein>
<reference evidence="1 2" key="1">
    <citation type="submission" date="2020-10" db="EMBL/GenBank/DDBJ databases">
        <title>Draft genome of Ramlibacter aquaticus LMG 30558.</title>
        <authorList>
            <person name="Props R."/>
        </authorList>
    </citation>
    <scope>NUCLEOTIDE SEQUENCE [LARGE SCALE GENOMIC DNA]</scope>
    <source>
        <strain evidence="1 2">LMG 30558</strain>
    </source>
</reference>
<evidence type="ECO:0000313" key="2">
    <source>
        <dbReference type="Proteomes" id="UP000715965"/>
    </source>
</evidence>
<comment type="caution">
    <text evidence="1">The sequence shown here is derived from an EMBL/GenBank/DDBJ whole genome shotgun (WGS) entry which is preliminary data.</text>
</comment>
<dbReference type="EMBL" id="JADDOJ010000016">
    <property type="protein sequence ID" value="MBE7940105.1"/>
    <property type="molecule type" value="Genomic_DNA"/>
</dbReference>
<dbReference type="Proteomes" id="UP000715965">
    <property type="component" value="Unassembled WGS sequence"/>
</dbReference>
<gene>
    <name evidence="1" type="ORF">IM725_05915</name>
</gene>
<sequence>MLEAEFAAAVRRRRAQPSYWLQLHFGFLCEERRRETRRVQTEWQVGRQPGDWIWASLEGAVRFMGALEQGHLLVLRRGSTFALANELRSGWRAQGVVVGQYRPHGEAARLGDATKQGQGEA</sequence>
<name>A0ABR9SCM3_9BURK</name>